<dbReference type="AlphaFoldDB" id="A0A8X7NBF3"/>
<dbReference type="Proteomes" id="UP000078113">
    <property type="component" value="Unassembled WGS sequence"/>
</dbReference>
<keyword evidence="2" id="KW-1185">Reference proteome</keyword>
<evidence type="ECO:0000313" key="2">
    <source>
        <dbReference type="Proteomes" id="UP000078113"/>
    </source>
</evidence>
<proteinExistence type="predicted"/>
<dbReference type="EMBL" id="LWDG02000120">
    <property type="protein sequence ID" value="KAE8268930.1"/>
    <property type="molecule type" value="Genomic_DNA"/>
</dbReference>
<name>A0A8X7NBF3_9BASI</name>
<protein>
    <submittedName>
        <fullName evidence="1">Uncharacterized protein</fullName>
    </submittedName>
</protein>
<reference evidence="1" key="1">
    <citation type="submission" date="2016-04" db="EMBL/GenBank/DDBJ databases">
        <authorList>
            <person name="Nguyen H.D."/>
            <person name="Samba Siva P."/>
            <person name="Cullis J."/>
            <person name="Levesque C.A."/>
            <person name="Hambleton S."/>
        </authorList>
    </citation>
    <scope>NUCLEOTIDE SEQUENCE</scope>
    <source>
        <strain evidence="1">DAOMC 236422</strain>
    </source>
</reference>
<reference evidence="1" key="2">
    <citation type="journal article" date="2019" name="IMA Fungus">
        <title>Genome sequencing and comparison of five Tilletia species to identify candidate genes for the detection of regulated species infecting wheat.</title>
        <authorList>
            <person name="Nguyen H.D.T."/>
            <person name="Sultana T."/>
            <person name="Kesanakurti P."/>
            <person name="Hambleton S."/>
        </authorList>
    </citation>
    <scope>NUCLEOTIDE SEQUENCE</scope>
    <source>
        <strain evidence="1">DAOMC 236422</strain>
    </source>
</reference>
<evidence type="ECO:0000313" key="1">
    <source>
        <dbReference type="EMBL" id="KAE8268930.1"/>
    </source>
</evidence>
<sequence length="84" mass="8392">MLTSSLKPQAAIAASKIMVHFNISAVGVVAFVGLLASSSVVTAMPVLKVDAVARQPGSKITPLWGNWGAGGCAWAGPGCGAGRK</sequence>
<gene>
    <name evidence="1" type="ORF">A4X09_0g3400</name>
</gene>
<comment type="caution">
    <text evidence="1">The sequence shown here is derived from an EMBL/GenBank/DDBJ whole genome shotgun (WGS) entry which is preliminary data.</text>
</comment>
<accession>A0A8X7NBF3</accession>
<organism evidence="1 2">
    <name type="scientific">Tilletia walkeri</name>
    <dbReference type="NCBI Taxonomy" id="117179"/>
    <lineage>
        <taxon>Eukaryota</taxon>
        <taxon>Fungi</taxon>
        <taxon>Dikarya</taxon>
        <taxon>Basidiomycota</taxon>
        <taxon>Ustilaginomycotina</taxon>
        <taxon>Exobasidiomycetes</taxon>
        <taxon>Tilletiales</taxon>
        <taxon>Tilletiaceae</taxon>
        <taxon>Tilletia</taxon>
    </lineage>
</organism>